<dbReference type="EMBL" id="REFH01000012">
    <property type="protein sequence ID" value="RMA72734.1"/>
    <property type="molecule type" value="Genomic_DNA"/>
</dbReference>
<evidence type="ECO:0000313" key="3">
    <source>
        <dbReference type="Proteomes" id="UP000280368"/>
    </source>
</evidence>
<sequence length="248" mass="28162">MPTYIFYVGIFYLNLNFYKNLALMKRLQTLLQECEDVKVIDSTIDYRNYYQIDLSPENEAFKTVQIDSAVDFENYVENHLTANDAKVAYGGYNEIRNLYKRSASFNDASADERNIHIGLDLWIKAGTPVLAALDGFVHSFNYNTGIGDYGPTIILEHNIEEHKFYTLYGHLSLKSINNIKIGTVFEKGSRIGSLGDASVNGDYAPHLHFQIINDIGTNRGDYPGVCSKKDQSYYLENCPNPNLLLKIK</sequence>
<dbReference type="InterPro" id="IPR011055">
    <property type="entry name" value="Dup_hybrid_motif"/>
</dbReference>
<gene>
    <name evidence="2" type="ORF">BC961_2799</name>
</gene>
<dbReference type="GO" id="GO:0004222">
    <property type="term" value="F:metalloendopeptidase activity"/>
    <property type="evidence" value="ECO:0007669"/>
    <property type="project" value="TreeGrafter"/>
</dbReference>
<evidence type="ECO:0000259" key="1">
    <source>
        <dbReference type="Pfam" id="PF01551"/>
    </source>
</evidence>
<dbReference type="PANTHER" id="PTHR21666:SF270">
    <property type="entry name" value="MUREIN HYDROLASE ACTIVATOR ENVC"/>
    <property type="match status" value="1"/>
</dbReference>
<dbReference type="SUPFAM" id="SSF51261">
    <property type="entry name" value="Duplicated hybrid motif"/>
    <property type="match status" value="1"/>
</dbReference>
<proteinExistence type="predicted"/>
<accession>A0A3L9ZK24</accession>
<dbReference type="AlphaFoldDB" id="A0A3L9ZK24"/>
<dbReference type="PANTHER" id="PTHR21666">
    <property type="entry name" value="PEPTIDASE-RELATED"/>
    <property type="match status" value="1"/>
</dbReference>
<reference evidence="2 3" key="1">
    <citation type="submission" date="2018-10" db="EMBL/GenBank/DDBJ databases">
        <title>Genomic Encyclopedia of Archaeal and Bacterial Type Strains, Phase II (KMG-II): from individual species to whole genera.</title>
        <authorList>
            <person name="Goeker M."/>
        </authorList>
    </citation>
    <scope>NUCLEOTIDE SEQUENCE [LARGE SCALE GENOMIC DNA]</scope>
    <source>
        <strain evidence="2 3">DSM 19727</strain>
    </source>
</reference>
<dbReference type="InterPro" id="IPR016047">
    <property type="entry name" value="M23ase_b-sheet_dom"/>
</dbReference>
<organism evidence="2 3">
    <name type="scientific">Flavobacterium weaverense</name>
    <dbReference type="NCBI Taxonomy" id="271156"/>
    <lineage>
        <taxon>Bacteria</taxon>
        <taxon>Pseudomonadati</taxon>
        <taxon>Bacteroidota</taxon>
        <taxon>Flavobacteriia</taxon>
        <taxon>Flavobacteriales</taxon>
        <taxon>Flavobacteriaceae</taxon>
        <taxon>Flavobacterium</taxon>
    </lineage>
</organism>
<comment type="caution">
    <text evidence="2">The sequence shown here is derived from an EMBL/GenBank/DDBJ whole genome shotgun (WGS) entry which is preliminary data.</text>
</comment>
<protein>
    <submittedName>
        <fullName evidence="2">Peptidase M23-like protein</fullName>
    </submittedName>
</protein>
<evidence type="ECO:0000313" key="2">
    <source>
        <dbReference type="EMBL" id="RMA72734.1"/>
    </source>
</evidence>
<keyword evidence="3" id="KW-1185">Reference proteome</keyword>
<feature type="domain" description="M23ase beta-sheet core" evidence="1">
    <location>
        <begin position="115"/>
        <end position="213"/>
    </location>
</feature>
<dbReference type="CDD" id="cd12797">
    <property type="entry name" value="M23_peptidase"/>
    <property type="match status" value="1"/>
</dbReference>
<dbReference type="Proteomes" id="UP000280368">
    <property type="component" value="Unassembled WGS sequence"/>
</dbReference>
<name>A0A3L9ZK24_9FLAO</name>
<dbReference type="Gene3D" id="2.70.70.10">
    <property type="entry name" value="Glucose Permease (Domain IIA)"/>
    <property type="match status" value="1"/>
</dbReference>
<dbReference type="InterPro" id="IPR050570">
    <property type="entry name" value="Cell_wall_metabolism_enzyme"/>
</dbReference>
<dbReference type="Pfam" id="PF01551">
    <property type="entry name" value="Peptidase_M23"/>
    <property type="match status" value="1"/>
</dbReference>